<protein>
    <submittedName>
        <fullName evidence="1">Uncharacterized protein</fullName>
    </submittedName>
</protein>
<comment type="caution">
    <text evidence="1">The sequence shown here is derived from an EMBL/GenBank/DDBJ whole genome shotgun (WGS) entry which is preliminary data.</text>
</comment>
<gene>
    <name evidence="1" type="ORF">QVD17_11105</name>
</gene>
<sequence length="140" mass="15976">MVSWFSDEFLKIEKFKVWVSPSRLKSKGHHFGPSWQKALFNFQSWNLREVGVGGEEEDEVGARHLLAGVGVNLVVETSSSLTNQPPFASRRGPKLVHELTFSSPRRHPRLTTPFSLNQPRLNKEKDVIILVIKILFKKKA</sequence>
<dbReference type="AlphaFoldDB" id="A0AAD8L7M1"/>
<keyword evidence="2" id="KW-1185">Reference proteome</keyword>
<dbReference type="Proteomes" id="UP001229421">
    <property type="component" value="Unassembled WGS sequence"/>
</dbReference>
<dbReference type="EMBL" id="JAUHHV010000002">
    <property type="protein sequence ID" value="KAK1434186.1"/>
    <property type="molecule type" value="Genomic_DNA"/>
</dbReference>
<evidence type="ECO:0000313" key="2">
    <source>
        <dbReference type="Proteomes" id="UP001229421"/>
    </source>
</evidence>
<name>A0AAD8L7M1_TARER</name>
<accession>A0AAD8L7M1</accession>
<evidence type="ECO:0000313" key="1">
    <source>
        <dbReference type="EMBL" id="KAK1434186.1"/>
    </source>
</evidence>
<proteinExistence type="predicted"/>
<reference evidence="1" key="1">
    <citation type="journal article" date="2023" name="bioRxiv">
        <title>Improved chromosome-level genome assembly for marigold (Tagetes erecta).</title>
        <authorList>
            <person name="Jiang F."/>
            <person name="Yuan L."/>
            <person name="Wang S."/>
            <person name="Wang H."/>
            <person name="Xu D."/>
            <person name="Wang A."/>
            <person name="Fan W."/>
        </authorList>
    </citation>
    <scope>NUCLEOTIDE SEQUENCE</scope>
    <source>
        <strain evidence="1">WSJ</strain>
        <tissue evidence="1">Leaf</tissue>
    </source>
</reference>
<organism evidence="1 2">
    <name type="scientific">Tagetes erecta</name>
    <name type="common">African marigold</name>
    <dbReference type="NCBI Taxonomy" id="13708"/>
    <lineage>
        <taxon>Eukaryota</taxon>
        <taxon>Viridiplantae</taxon>
        <taxon>Streptophyta</taxon>
        <taxon>Embryophyta</taxon>
        <taxon>Tracheophyta</taxon>
        <taxon>Spermatophyta</taxon>
        <taxon>Magnoliopsida</taxon>
        <taxon>eudicotyledons</taxon>
        <taxon>Gunneridae</taxon>
        <taxon>Pentapetalae</taxon>
        <taxon>asterids</taxon>
        <taxon>campanulids</taxon>
        <taxon>Asterales</taxon>
        <taxon>Asteraceae</taxon>
        <taxon>Asteroideae</taxon>
        <taxon>Heliantheae alliance</taxon>
        <taxon>Tageteae</taxon>
        <taxon>Tagetes</taxon>
    </lineage>
</organism>